<dbReference type="EMBL" id="BJXJ01000031">
    <property type="protein sequence ID" value="GEM76735.1"/>
    <property type="molecule type" value="Genomic_DNA"/>
</dbReference>
<comment type="caution">
    <text evidence="11">The sequence shown here is derived from an EMBL/GenBank/DDBJ whole genome shotgun (WGS) entry which is preliminary data.</text>
</comment>
<dbReference type="SUPFAM" id="SSF52540">
    <property type="entry name" value="P-loop containing nucleoside triphosphate hydrolases"/>
    <property type="match status" value="1"/>
</dbReference>
<evidence type="ECO:0000256" key="2">
    <source>
        <dbReference type="ARBA" id="ARBA00022692"/>
    </source>
</evidence>
<dbReference type="Pfam" id="PF00005">
    <property type="entry name" value="ABC_tran"/>
    <property type="match status" value="1"/>
</dbReference>
<keyword evidence="12" id="KW-1185">Reference proteome</keyword>
<dbReference type="Proteomes" id="UP000321922">
    <property type="component" value="Unassembled WGS sequence"/>
</dbReference>
<dbReference type="Gene3D" id="1.20.1560.10">
    <property type="entry name" value="ABC transporter type 1, transmembrane domain"/>
    <property type="match status" value="1"/>
</dbReference>
<keyword evidence="2 7" id="KW-0812">Transmembrane</keyword>
<name>A0A511QHE3_9VIBR</name>
<evidence type="ECO:0000256" key="7">
    <source>
        <dbReference type="SAM" id="Phobius"/>
    </source>
</evidence>
<evidence type="ECO:0000259" key="8">
    <source>
        <dbReference type="PROSITE" id="PS50893"/>
    </source>
</evidence>
<evidence type="ECO:0000313" key="11">
    <source>
        <dbReference type="EMBL" id="GEM76735.1"/>
    </source>
</evidence>
<reference evidence="11 12" key="1">
    <citation type="submission" date="2019-07" db="EMBL/GenBank/DDBJ databases">
        <title>Whole genome shotgun sequence of Vibrio sagamiensis NBRC 104589.</title>
        <authorList>
            <person name="Hosoyama A."/>
            <person name="Uohara A."/>
            <person name="Ohji S."/>
            <person name="Ichikawa N."/>
        </authorList>
    </citation>
    <scope>NUCLEOTIDE SEQUENCE [LARGE SCALE GENOMIC DNA]</scope>
    <source>
        <strain evidence="11 12">NBRC 104589</strain>
    </source>
</reference>
<comment type="subcellular location">
    <subcellularLocation>
        <location evidence="1">Cell membrane</location>
        <topology evidence="1">Multi-pass membrane protein</topology>
    </subcellularLocation>
</comment>
<dbReference type="PANTHER" id="PTHR24221">
    <property type="entry name" value="ATP-BINDING CASSETTE SUB-FAMILY B"/>
    <property type="match status" value="1"/>
</dbReference>
<proteinExistence type="predicted"/>
<dbReference type="OrthoDB" id="9782586at2"/>
<dbReference type="PROSITE" id="PS50893">
    <property type="entry name" value="ABC_TRANSPORTER_2"/>
    <property type="match status" value="1"/>
</dbReference>
<dbReference type="GO" id="GO:0005524">
    <property type="term" value="F:ATP binding"/>
    <property type="evidence" value="ECO:0007669"/>
    <property type="project" value="UniProtKB-KW"/>
</dbReference>
<keyword evidence="3" id="KW-0547">Nucleotide-binding</keyword>
<dbReference type="Gene3D" id="3.90.70.10">
    <property type="entry name" value="Cysteine proteinases"/>
    <property type="match status" value="1"/>
</dbReference>
<evidence type="ECO:0000256" key="4">
    <source>
        <dbReference type="ARBA" id="ARBA00022840"/>
    </source>
</evidence>
<evidence type="ECO:0000256" key="1">
    <source>
        <dbReference type="ARBA" id="ARBA00004651"/>
    </source>
</evidence>
<dbReference type="SUPFAM" id="SSF90123">
    <property type="entry name" value="ABC transporter transmembrane region"/>
    <property type="match status" value="1"/>
</dbReference>
<feature type="transmembrane region" description="Helical" evidence="7">
    <location>
        <begin position="274"/>
        <end position="295"/>
    </location>
</feature>
<dbReference type="GO" id="GO:0008233">
    <property type="term" value="F:peptidase activity"/>
    <property type="evidence" value="ECO:0007669"/>
    <property type="project" value="InterPro"/>
</dbReference>
<dbReference type="Gene3D" id="3.40.50.300">
    <property type="entry name" value="P-loop containing nucleotide triphosphate hydrolases"/>
    <property type="match status" value="1"/>
</dbReference>
<dbReference type="GO" id="GO:0140359">
    <property type="term" value="F:ABC-type transporter activity"/>
    <property type="evidence" value="ECO:0007669"/>
    <property type="project" value="InterPro"/>
</dbReference>
<evidence type="ECO:0000259" key="9">
    <source>
        <dbReference type="PROSITE" id="PS50929"/>
    </source>
</evidence>
<dbReference type="AlphaFoldDB" id="A0A511QHE3"/>
<protein>
    <submittedName>
        <fullName evidence="11">Toxin transporter</fullName>
    </submittedName>
</protein>
<keyword evidence="5 7" id="KW-1133">Transmembrane helix</keyword>
<dbReference type="InterPro" id="IPR027417">
    <property type="entry name" value="P-loop_NTPase"/>
</dbReference>
<dbReference type="PROSITE" id="PS50929">
    <property type="entry name" value="ABC_TM1F"/>
    <property type="match status" value="1"/>
</dbReference>
<evidence type="ECO:0000256" key="6">
    <source>
        <dbReference type="ARBA" id="ARBA00023136"/>
    </source>
</evidence>
<dbReference type="InterPro" id="IPR017871">
    <property type="entry name" value="ABC_transporter-like_CS"/>
</dbReference>
<feature type="transmembrane region" description="Helical" evidence="7">
    <location>
        <begin position="384"/>
        <end position="406"/>
    </location>
</feature>
<evidence type="ECO:0000256" key="3">
    <source>
        <dbReference type="ARBA" id="ARBA00022741"/>
    </source>
</evidence>
<keyword evidence="6 7" id="KW-0472">Membrane</keyword>
<evidence type="ECO:0000259" key="10">
    <source>
        <dbReference type="PROSITE" id="PS50990"/>
    </source>
</evidence>
<feature type="domain" description="ABC transporter" evidence="8">
    <location>
        <begin position="476"/>
        <end position="700"/>
    </location>
</feature>
<keyword evidence="4" id="KW-0067">ATP-binding</keyword>
<feature type="transmembrane region" description="Helical" evidence="7">
    <location>
        <begin position="162"/>
        <end position="188"/>
    </location>
</feature>
<dbReference type="GO" id="GO:0034040">
    <property type="term" value="F:ATPase-coupled lipid transmembrane transporter activity"/>
    <property type="evidence" value="ECO:0007669"/>
    <property type="project" value="TreeGrafter"/>
</dbReference>
<dbReference type="InterPro" id="IPR011527">
    <property type="entry name" value="ABC1_TM_dom"/>
</dbReference>
<gene>
    <name evidence="11" type="ORF">VSA01S_28470</name>
</gene>
<dbReference type="Pfam" id="PF00664">
    <property type="entry name" value="ABC_membrane"/>
    <property type="match status" value="1"/>
</dbReference>
<accession>A0A511QHE3</accession>
<dbReference type="PROSITE" id="PS00211">
    <property type="entry name" value="ABC_TRANSPORTER_1"/>
    <property type="match status" value="1"/>
</dbReference>
<dbReference type="CDD" id="cd03228">
    <property type="entry name" value="ABCC_MRP_Like"/>
    <property type="match status" value="1"/>
</dbReference>
<organism evidence="11 12">
    <name type="scientific">Vibrio sagamiensis NBRC 104589</name>
    <dbReference type="NCBI Taxonomy" id="1219064"/>
    <lineage>
        <taxon>Bacteria</taxon>
        <taxon>Pseudomonadati</taxon>
        <taxon>Pseudomonadota</taxon>
        <taxon>Gammaproteobacteria</taxon>
        <taxon>Vibrionales</taxon>
        <taxon>Vibrionaceae</taxon>
        <taxon>Vibrio</taxon>
    </lineage>
</organism>
<dbReference type="InterPro" id="IPR039421">
    <property type="entry name" value="Type_1_exporter"/>
</dbReference>
<dbReference type="CDD" id="cd18567">
    <property type="entry name" value="ABC_6TM_CvaB_RaxB_like"/>
    <property type="match status" value="1"/>
</dbReference>
<sequence length="703" mass="77837">MFFLSYKTPLILQSETNECGLACIAMLSCYFGKRIDLSSTRHLCGTANQGMTLRQLIHSFERIGMTAHASRTDIDDIKSLKQPIILHWSFNHFVVLIKANRKGAIIHDPAIGRRHISLQELSDHFTGIIIEAWPTEAFDKKPIETNVNVSDLFQGIKGLGKILFGVIALSALIELLTIAVPAATQFTIDTLIKSSDTEGVIFVTLLVISALLIKSIFSVVRAWVLMNVRYTLGVKWSEKFFNRLIKLKLPFFEKRHTGDVASRFQSLTAIQDTFTADLIASVLDAFVIIISIILMFTYSPILALGPCIAAASYVLLKICIFPNYRARKIEHITSEARQSSHFLETVRAIAAIKMSNLASVRRREWINHVVTTTHSGNQLFKLDLFTKTIGVLLGGFSAIYVLGFGAVQIDEGMTAGILLAIMLYAEMVVSRSINLVDAVSDFCLVSMHSQRLTDIAVSPIEKDIDNAPVPTLNGNIIVNNLSFRYSDSEPDIFSDISLEIKQGESIAIIGPSGCGKSTFLQVLAGFYEPTGGQVLINGINTANIKKSHLRDHIAFVMQDEKLLAGSIKQNITGFSEYPNSNLMLQCSSYAAINNEIESLPQAYESMIGDIGNTLSGGQKQRISIARALYREPNILLLDEATSDLDIANEKKITNSISQLPITRVFVAHRPEMIMSADRIFDISSKQWTDGLQWNRKHISSDVA</sequence>
<dbReference type="GO" id="GO:0005886">
    <property type="term" value="C:plasma membrane"/>
    <property type="evidence" value="ECO:0007669"/>
    <property type="project" value="UniProtKB-SubCell"/>
</dbReference>
<evidence type="ECO:0000313" key="12">
    <source>
        <dbReference type="Proteomes" id="UP000321922"/>
    </source>
</evidence>
<evidence type="ECO:0000256" key="5">
    <source>
        <dbReference type="ARBA" id="ARBA00022989"/>
    </source>
</evidence>
<dbReference type="InterPro" id="IPR003439">
    <property type="entry name" value="ABC_transporter-like_ATP-bd"/>
</dbReference>
<dbReference type="PROSITE" id="PS50990">
    <property type="entry name" value="PEPTIDASE_C39"/>
    <property type="match status" value="1"/>
</dbReference>
<dbReference type="PROSITE" id="PS51257">
    <property type="entry name" value="PROKAR_LIPOPROTEIN"/>
    <property type="match status" value="1"/>
</dbReference>
<feature type="domain" description="ABC transmembrane type-1" evidence="9">
    <location>
        <begin position="164"/>
        <end position="442"/>
    </location>
</feature>
<dbReference type="InterPro" id="IPR005074">
    <property type="entry name" value="Peptidase_C39"/>
</dbReference>
<dbReference type="InterPro" id="IPR036640">
    <property type="entry name" value="ABC1_TM_sf"/>
</dbReference>
<dbReference type="GO" id="GO:0016887">
    <property type="term" value="F:ATP hydrolysis activity"/>
    <property type="evidence" value="ECO:0007669"/>
    <property type="project" value="InterPro"/>
</dbReference>
<dbReference type="SMART" id="SM00382">
    <property type="entry name" value="AAA"/>
    <property type="match status" value="1"/>
</dbReference>
<dbReference type="GO" id="GO:0006508">
    <property type="term" value="P:proteolysis"/>
    <property type="evidence" value="ECO:0007669"/>
    <property type="project" value="InterPro"/>
</dbReference>
<dbReference type="PANTHER" id="PTHR24221:SF606">
    <property type="entry name" value="COLICIN V SECRETION-PROCESSING ATP-BINDING PROTEIN"/>
    <property type="match status" value="1"/>
</dbReference>
<feature type="transmembrane region" description="Helical" evidence="7">
    <location>
        <begin position="301"/>
        <end position="320"/>
    </location>
</feature>
<feature type="domain" description="Peptidase C39" evidence="10">
    <location>
        <begin position="13"/>
        <end position="132"/>
    </location>
</feature>
<feature type="transmembrane region" description="Helical" evidence="7">
    <location>
        <begin position="200"/>
        <end position="220"/>
    </location>
</feature>
<dbReference type="InterPro" id="IPR003593">
    <property type="entry name" value="AAA+_ATPase"/>
</dbReference>
<dbReference type="Pfam" id="PF03412">
    <property type="entry name" value="Peptidase_C39"/>
    <property type="match status" value="1"/>
</dbReference>